<organism evidence="6 7">
    <name type="scientific">Polystyrenella longa</name>
    <dbReference type="NCBI Taxonomy" id="2528007"/>
    <lineage>
        <taxon>Bacteria</taxon>
        <taxon>Pseudomonadati</taxon>
        <taxon>Planctomycetota</taxon>
        <taxon>Planctomycetia</taxon>
        <taxon>Planctomycetales</taxon>
        <taxon>Planctomycetaceae</taxon>
        <taxon>Polystyrenella</taxon>
    </lineage>
</organism>
<dbReference type="InterPro" id="IPR015590">
    <property type="entry name" value="Aldehyde_DH_dom"/>
</dbReference>
<name>A0A518CKN5_9PLAN</name>
<keyword evidence="7" id="KW-1185">Reference proteome</keyword>
<dbReference type="RefSeq" id="WP_144994670.1">
    <property type="nucleotide sequence ID" value="NZ_CP036281.1"/>
</dbReference>
<dbReference type="GO" id="GO:0008911">
    <property type="term" value="F:lactaldehyde dehydrogenase (NAD+) activity"/>
    <property type="evidence" value="ECO:0007669"/>
    <property type="project" value="UniProtKB-EC"/>
</dbReference>
<dbReference type="CDD" id="cd07102">
    <property type="entry name" value="ALDH_EDX86601"/>
    <property type="match status" value="1"/>
</dbReference>
<dbReference type="Proteomes" id="UP000317178">
    <property type="component" value="Chromosome"/>
</dbReference>
<accession>A0A518CKN5</accession>
<dbReference type="PANTHER" id="PTHR11699">
    <property type="entry name" value="ALDEHYDE DEHYDROGENASE-RELATED"/>
    <property type="match status" value="1"/>
</dbReference>
<evidence type="ECO:0000256" key="4">
    <source>
        <dbReference type="RuleBase" id="RU003345"/>
    </source>
</evidence>
<feature type="domain" description="Aldehyde dehydrogenase" evidence="5">
    <location>
        <begin position="6"/>
        <end position="452"/>
    </location>
</feature>
<dbReference type="KEGG" id="plon:Pla110_15030"/>
<evidence type="ECO:0000259" key="5">
    <source>
        <dbReference type="Pfam" id="PF00171"/>
    </source>
</evidence>
<feature type="active site" evidence="3">
    <location>
        <position position="228"/>
    </location>
</feature>
<evidence type="ECO:0000256" key="2">
    <source>
        <dbReference type="ARBA" id="ARBA00023002"/>
    </source>
</evidence>
<dbReference type="EMBL" id="CP036281">
    <property type="protein sequence ID" value="QDU79789.1"/>
    <property type="molecule type" value="Genomic_DNA"/>
</dbReference>
<dbReference type="AlphaFoldDB" id="A0A518CKN5"/>
<sequence>MNLIATNPFDQETVAEFPFETEVSLNEKLNQAQLAFQKWRKKTLTERIRIVEQGLEKIRQAEEEIVQNVTRQMGKPLGQARGEFLTMFDRAATCIELAPAALADDVLPDKPNFQRRIVHEPLGVVLDIAAWNYPLVIPINVIVPALLAGNTVLIKHSAKTPLCGVAFEDAFGALEVPNLVTNVILNHQQTEELIADDRINHVSFTGSVEGGRVIYRHVAERLIDAGLELGGNDAAYVAADADLDFAVANIVDGATYNAGQSCCAVERVYVHETVYDAFVDKALELMQGFQLGDPTAEGTTMGPLASRAALEELEKQVQDAVDRGAKLLCGGTRVSGSTGNFFSPTLLSDCPQDSVVMQEESFGPLLPVTKVASDEEALTKMNDSRFGLTASVWSADVERVEKMAADLQVGTIFQNRCDYLDPALPWTGWGESGLGSTLSQYGFFHLTQRKAIHFRTDLES</sequence>
<dbReference type="InterPro" id="IPR029510">
    <property type="entry name" value="Ald_DH_CS_GLU"/>
</dbReference>
<gene>
    <name evidence="6" type="primary">aldA</name>
    <name evidence="6" type="ORF">Pla110_15030</name>
</gene>
<dbReference type="FunFam" id="3.40.309.10:FF:000009">
    <property type="entry name" value="Aldehyde dehydrogenase A"/>
    <property type="match status" value="1"/>
</dbReference>
<dbReference type="InterPro" id="IPR016163">
    <property type="entry name" value="Ald_DH_C"/>
</dbReference>
<comment type="similarity">
    <text evidence="1 4">Belongs to the aldehyde dehydrogenase family.</text>
</comment>
<dbReference type="Gene3D" id="3.40.309.10">
    <property type="entry name" value="Aldehyde Dehydrogenase, Chain A, domain 2"/>
    <property type="match status" value="1"/>
</dbReference>
<dbReference type="InterPro" id="IPR016161">
    <property type="entry name" value="Ald_DH/histidinol_DH"/>
</dbReference>
<proteinExistence type="inferred from homology"/>
<dbReference type="OrthoDB" id="4503395at2"/>
<dbReference type="SUPFAM" id="SSF53720">
    <property type="entry name" value="ALDH-like"/>
    <property type="match status" value="1"/>
</dbReference>
<dbReference type="PROSITE" id="PS00687">
    <property type="entry name" value="ALDEHYDE_DEHYDR_GLU"/>
    <property type="match status" value="1"/>
</dbReference>
<reference evidence="6 7" key="1">
    <citation type="submission" date="2019-02" db="EMBL/GenBank/DDBJ databases">
        <title>Deep-cultivation of Planctomycetes and their phenomic and genomic characterization uncovers novel biology.</title>
        <authorList>
            <person name="Wiegand S."/>
            <person name="Jogler M."/>
            <person name="Boedeker C."/>
            <person name="Pinto D."/>
            <person name="Vollmers J."/>
            <person name="Rivas-Marin E."/>
            <person name="Kohn T."/>
            <person name="Peeters S.H."/>
            <person name="Heuer A."/>
            <person name="Rast P."/>
            <person name="Oberbeckmann S."/>
            <person name="Bunk B."/>
            <person name="Jeske O."/>
            <person name="Meyerdierks A."/>
            <person name="Storesund J.E."/>
            <person name="Kallscheuer N."/>
            <person name="Luecker S."/>
            <person name="Lage O.M."/>
            <person name="Pohl T."/>
            <person name="Merkel B.J."/>
            <person name="Hornburger P."/>
            <person name="Mueller R.-W."/>
            <person name="Bruemmer F."/>
            <person name="Labrenz M."/>
            <person name="Spormann A.M."/>
            <person name="Op den Camp H."/>
            <person name="Overmann J."/>
            <person name="Amann R."/>
            <person name="Jetten M.S.M."/>
            <person name="Mascher T."/>
            <person name="Medema M.H."/>
            <person name="Devos D.P."/>
            <person name="Kaster A.-K."/>
            <person name="Ovreas L."/>
            <person name="Rohde M."/>
            <person name="Galperin M.Y."/>
            <person name="Jogler C."/>
        </authorList>
    </citation>
    <scope>NUCLEOTIDE SEQUENCE [LARGE SCALE GENOMIC DNA]</scope>
    <source>
        <strain evidence="6 7">Pla110</strain>
    </source>
</reference>
<evidence type="ECO:0000256" key="1">
    <source>
        <dbReference type="ARBA" id="ARBA00009986"/>
    </source>
</evidence>
<evidence type="ECO:0000313" key="7">
    <source>
        <dbReference type="Proteomes" id="UP000317178"/>
    </source>
</evidence>
<dbReference type="EC" id="1.2.1.22" evidence="6"/>
<evidence type="ECO:0000256" key="3">
    <source>
        <dbReference type="PROSITE-ProRule" id="PRU10007"/>
    </source>
</evidence>
<dbReference type="Gene3D" id="3.40.605.10">
    <property type="entry name" value="Aldehyde Dehydrogenase, Chain A, domain 1"/>
    <property type="match status" value="1"/>
</dbReference>
<keyword evidence="2 4" id="KW-0560">Oxidoreductase</keyword>
<dbReference type="InterPro" id="IPR016162">
    <property type="entry name" value="Ald_DH_N"/>
</dbReference>
<dbReference type="Pfam" id="PF00171">
    <property type="entry name" value="Aldedh"/>
    <property type="match status" value="1"/>
</dbReference>
<evidence type="ECO:0000313" key="6">
    <source>
        <dbReference type="EMBL" id="QDU79789.1"/>
    </source>
</evidence>
<protein>
    <submittedName>
        <fullName evidence="6">Lactaldehyde dehydrogenase</fullName>
        <ecNumber evidence="6">1.2.1.22</ecNumber>
    </submittedName>
</protein>